<protein>
    <submittedName>
        <fullName evidence="2">Uncharacterized protein</fullName>
    </submittedName>
</protein>
<dbReference type="EMBL" id="RCMK01000469">
    <property type="protein sequence ID" value="KAG2926900.1"/>
    <property type="molecule type" value="Genomic_DNA"/>
</dbReference>
<dbReference type="AlphaFoldDB" id="A0A8T1LTU0"/>
<feature type="compositionally biased region" description="Polar residues" evidence="1">
    <location>
        <begin position="9"/>
        <end position="24"/>
    </location>
</feature>
<dbReference type="Proteomes" id="UP000736787">
    <property type="component" value="Unassembled WGS sequence"/>
</dbReference>
<feature type="region of interest" description="Disordered" evidence="1">
    <location>
        <begin position="1"/>
        <end position="53"/>
    </location>
</feature>
<evidence type="ECO:0000256" key="1">
    <source>
        <dbReference type="SAM" id="MobiDB-lite"/>
    </source>
</evidence>
<name>A0A8T1LTU0_9STRA</name>
<organism evidence="2 3">
    <name type="scientific">Phytophthora cactorum</name>
    <dbReference type="NCBI Taxonomy" id="29920"/>
    <lineage>
        <taxon>Eukaryota</taxon>
        <taxon>Sar</taxon>
        <taxon>Stramenopiles</taxon>
        <taxon>Oomycota</taxon>
        <taxon>Peronosporomycetes</taxon>
        <taxon>Peronosporales</taxon>
        <taxon>Peronosporaceae</taxon>
        <taxon>Phytophthora</taxon>
    </lineage>
</organism>
<sequence>MKEAKRISSRNTMEKTATGSTPETARTHLGASDDDTATESMDPHNERCPTSKH</sequence>
<feature type="compositionally biased region" description="Basic and acidic residues" evidence="1">
    <location>
        <begin position="41"/>
        <end position="53"/>
    </location>
</feature>
<proteinExistence type="predicted"/>
<comment type="caution">
    <text evidence="2">The sequence shown here is derived from an EMBL/GenBank/DDBJ whole genome shotgun (WGS) entry which is preliminary data.</text>
</comment>
<gene>
    <name evidence="2" type="ORF">PC117_g14713</name>
</gene>
<accession>A0A8T1LTU0</accession>
<reference evidence="2" key="1">
    <citation type="submission" date="2018-10" db="EMBL/GenBank/DDBJ databases">
        <title>Effector identification in a new, highly contiguous assembly of the strawberry crown rot pathogen Phytophthora cactorum.</title>
        <authorList>
            <person name="Armitage A.D."/>
            <person name="Nellist C.F."/>
            <person name="Bates H."/>
            <person name="Vickerstaff R.J."/>
            <person name="Harrison R.J."/>
        </authorList>
    </citation>
    <scope>NUCLEOTIDE SEQUENCE</scope>
    <source>
        <strain evidence="2">4040</strain>
    </source>
</reference>
<evidence type="ECO:0000313" key="3">
    <source>
        <dbReference type="Proteomes" id="UP000736787"/>
    </source>
</evidence>
<evidence type="ECO:0000313" key="2">
    <source>
        <dbReference type="EMBL" id="KAG2926900.1"/>
    </source>
</evidence>